<sequence length="203" mass="24053">MEIVKHTKFIWEYLNVFDEGVCDHITDVCMTHLHNDSLVPTRPQTFSVKNDSYNLTTVSRMHPNLFSRKKLYEVDQTINKLYNDIQNHYCTNNILFRYTINAARITGFKSEYHFRHYNVKEEYKWHCDFHYDKKFVLSGLVYLNDDFEGGGTRFLMDKLTVQPKKNSMLVFPCGPYFIHRSVPIKNGNKSVIWACFDRVSQAD</sequence>
<protein>
    <submittedName>
        <fullName evidence="7">2OG-Fe(II) oxygenase</fullName>
    </submittedName>
</protein>
<reference evidence="7" key="1">
    <citation type="submission" date="2020-10" db="EMBL/GenBank/DDBJ databases">
        <title>The Isolation and Genome Sequence of a Novel Cyanophage S-H9-1 from the Yellow Sea, China.</title>
        <authorList>
            <person name="Jiang T."/>
        </authorList>
    </citation>
    <scope>NUCLEOTIDE SEQUENCE</scope>
</reference>
<dbReference type="GO" id="GO:0005506">
    <property type="term" value="F:iron ion binding"/>
    <property type="evidence" value="ECO:0007669"/>
    <property type="project" value="InterPro"/>
</dbReference>
<evidence type="ECO:0000313" key="8">
    <source>
        <dbReference type="Proteomes" id="UP000663288"/>
    </source>
</evidence>
<dbReference type="GO" id="GO:0016705">
    <property type="term" value="F:oxidoreductase activity, acting on paired donors, with incorporation or reduction of molecular oxygen"/>
    <property type="evidence" value="ECO:0007669"/>
    <property type="project" value="InterPro"/>
</dbReference>
<dbReference type="KEGG" id="vg:77945697"/>
<dbReference type="PANTHER" id="PTHR10869:SF246">
    <property type="entry name" value="TRANSMEMBRANE PROLYL 4-HYDROXYLASE"/>
    <property type="match status" value="1"/>
</dbReference>
<dbReference type="InterPro" id="IPR045054">
    <property type="entry name" value="P4HA-like"/>
</dbReference>
<dbReference type="GeneID" id="77945697"/>
<dbReference type="PANTHER" id="PTHR10869">
    <property type="entry name" value="PROLYL 4-HYDROXYLASE ALPHA SUBUNIT"/>
    <property type="match status" value="1"/>
</dbReference>
<keyword evidence="5" id="KW-0408">Iron</keyword>
<evidence type="ECO:0000256" key="5">
    <source>
        <dbReference type="ARBA" id="ARBA00023004"/>
    </source>
</evidence>
<dbReference type="Proteomes" id="UP000663288">
    <property type="component" value="Segment"/>
</dbReference>
<keyword evidence="4" id="KW-0560">Oxidoreductase</keyword>
<dbReference type="EMBL" id="MW117966">
    <property type="protein sequence ID" value="QPB08098.1"/>
    <property type="molecule type" value="Genomic_DNA"/>
</dbReference>
<comment type="cofactor">
    <cofactor evidence="1">
        <name>L-ascorbate</name>
        <dbReference type="ChEBI" id="CHEBI:38290"/>
    </cofactor>
</comment>
<feature type="domain" description="Prolyl 4-hydroxylase alpha subunit" evidence="6">
    <location>
        <begin position="8"/>
        <end position="197"/>
    </location>
</feature>
<evidence type="ECO:0000313" key="7">
    <source>
        <dbReference type="EMBL" id="QPB08098.1"/>
    </source>
</evidence>
<name>A0A873WDP6_9CAUD</name>
<proteinExistence type="predicted"/>
<evidence type="ECO:0000256" key="1">
    <source>
        <dbReference type="ARBA" id="ARBA00001961"/>
    </source>
</evidence>
<organism evidence="7 8">
    <name type="scientific">Synechococcus phage S-H9-1</name>
    <dbReference type="NCBI Taxonomy" id="2783674"/>
    <lineage>
        <taxon>Viruses</taxon>
        <taxon>Duplodnaviria</taxon>
        <taxon>Heunggongvirae</taxon>
        <taxon>Uroviricota</taxon>
        <taxon>Caudoviricetes</taxon>
        <taxon>Pantevenvirales</taxon>
        <taxon>Kyanoviridae</taxon>
        <taxon>Scyllavirus</taxon>
        <taxon>Scyllavirus aitchnine</taxon>
    </lineage>
</organism>
<dbReference type="RefSeq" id="YP_010669514.1">
    <property type="nucleotide sequence ID" value="NC_070961.1"/>
</dbReference>
<evidence type="ECO:0000259" key="6">
    <source>
        <dbReference type="SMART" id="SM00702"/>
    </source>
</evidence>
<dbReference type="GO" id="GO:0051213">
    <property type="term" value="F:dioxygenase activity"/>
    <property type="evidence" value="ECO:0007669"/>
    <property type="project" value="UniProtKB-KW"/>
</dbReference>
<evidence type="ECO:0000256" key="3">
    <source>
        <dbReference type="ARBA" id="ARBA00022964"/>
    </source>
</evidence>
<dbReference type="SMART" id="SM00702">
    <property type="entry name" value="P4Hc"/>
    <property type="match status" value="1"/>
</dbReference>
<dbReference type="GO" id="GO:0031418">
    <property type="term" value="F:L-ascorbic acid binding"/>
    <property type="evidence" value="ECO:0007669"/>
    <property type="project" value="InterPro"/>
</dbReference>
<dbReference type="InterPro" id="IPR006620">
    <property type="entry name" value="Pro_4_hyd_alph"/>
</dbReference>
<dbReference type="Pfam" id="PF13640">
    <property type="entry name" value="2OG-FeII_Oxy_3"/>
    <property type="match status" value="1"/>
</dbReference>
<keyword evidence="8" id="KW-1185">Reference proteome</keyword>
<dbReference type="InterPro" id="IPR044862">
    <property type="entry name" value="Pro_4_hyd_alph_FE2OG_OXY"/>
</dbReference>
<dbReference type="Gene3D" id="2.60.120.620">
    <property type="entry name" value="q2cbj1_9rhob like domain"/>
    <property type="match status" value="1"/>
</dbReference>
<keyword evidence="2" id="KW-0479">Metal-binding</keyword>
<evidence type="ECO:0000256" key="4">
    <source>
        <dbReference type="ARBA" id="ARBA00023002"/>
    </source>
</evidence>
<keyword evidence="3" id="KW-0223">Dioxygenase</keyword>
<evidence type="ECO:0000256" key="2">
    <source>
        <dbReference type="ARBA" id="ARBA00022723"/>
    </source>
</evidence>
<accession>A0A873WDP6</accession>